<protein>
    <submittedName>
        <fullName evidence="1">DUF4363 family protein</fullName>
    </submittedName>
</protein>
<dbReference type="InterPro" id="IPR025373">
    <property type="entry name" value="DUF4363"/>
</dbReference>
<proteinExistence type="predicted"/>
<accession>A0A926DG18</accession>
<gene>
    <name evidence="1" type="ORF">H8693_03670</name>
</gene>
<dbReference type="Proteomes" id="UP000617951">
    <property type="component" value="Unassembled WGS sequence"/>
</dbReference>
<name>A0A926DG18_9FIRM</name>
<organism evidence="1 2">
    <name type="scientific">Guopingia tenuis</name>
    <dbReference type="NCBI Taxonomy" id="2763656"/>
    <lineage>
        <taxon>Bacteria</taxon>
        <taxon>Bacillati</taxon>
        <taxon>Bacillota</taxon>
        <taxon>Clostridia</taxon>
        <taxon>Christensenellales</taxon>
        <taxon>Christensenellaceae</taxon>
        <taxon>Guopingia</taxon>
    </lineage>
</organism>
<comment type="caution">
    <text evidence="1">The sequence shown here is derived from an EMBL/GenBank/DDBJ whole genome shotgun (WGS) entry which is preliminary data.</text>
</comment>
<dbReference type="Pfam" id="PF14276">
    <property type="entry name" value="DUF4363"/>
    <property type="match status" value="1"/>
</dbReference>
<keyword evidence="2" id="KW-1185">Reference proteome</keyword>
<dbReference type="AlphaFoldDB" id="A0A926DG18"/>
<dbReference type="RefSeq" id="WP_249279825.1">
    <property type="nucleotide sequence ID" value="NZ_JACRSS010000001.1"/>
</dbReference>
<evidence type="ECO:0000313" key="2">
    <source>
        <dbReference type="Proteomes" id="UP000617951"/>
    </source>
</evidence>
<reference evidence="1" key="1">
    <citation type="submission" date="2020-08" db="EMBL/GenBank/DDBJ databases">
        <title>Genome public.</title>
        <authorList>
            <person name="Liu C."/>
            <person name="Sun Q."/>
        </authorList>
    </citation>
    <scope>NUCLEOTIDE SEQUENCE</scope>
    <source>
        <strain evidence="1">NSJ-63</strain>
    </source>
</reference>
<sequence length="126" mass="14083">MLKKIMIFAMFILLILGALLQNAYLEETFASLSSQVAAVEEAFTAGDHSAARSRMEELTASWDQAQAALSSLLQHEEIDNIKAEMLGLAALVDTDDRDDFFVTSARLQYYLEHIPNTDRVCLENIL</sequence>
<dbReference type="EMBL" id="JACRSS010000001">
    <property type="protein sequence ID" value="MBC8538028.1"/>
    <property type="molecule type" value="Genomic_DNA"/>
</dbReference>
<evidence type="ECO:0000313" key="1">
    <source>
        <dbReference type="EMBL" id="MBC8538028.1"/>
    </source>
</evidence>